<evidence type="ECO:0000313" key="1">
    <source>
        <dbReference type="EMBL" id="CAK9869248.1"/>
    </source>
</evidence>
<dbReference type="EMBL" id="OZ023720">
    <property type="protein sequence ID" value="CAK9869248.1"/>
    <property type="molecule type" value="Genomic_DNA"/>
</dbReference>
<sequence>MLAASLGPEVVEQEAPEDVKGLMSVGETARMVAVEVCRVIDLFENGLSEEDKRPGDLEAVWCPPIVPYPEECILSLLGRGALHEAMLGGFRESLITALAGGRDTHDLEPSADW</sequence>
<keyword evidence="2" id="KW-1185">Reference proteome</keyword>
<organism evidence="1 2">
    <name type="scientific">Sphagnum jensenii</name>
    <dbReference type="NCBI Taxonomy" id="128206"/>
    <lineage>
        <taxon>Eukaryota</taxon>
        <taxon>Viridiplantae</taxon>
        <taxon>Streptophyta</taxon>
        <taxon>Embryophyta</taxon>
        <taxon>Bryophyta</taxon>
        <taxon>Sphagnophytina</taxon>
        <taxon>Sphagnopsida</taxon>
        <taxon>Sphagnales</taxon>
        <taxon>Sphagnaceae</taxon>
        <taxon>Sphagnum</taxon>
    </lineage>
</organism>
<accession>A0ABP1B2S8</accession>
<dbReference type="Proteomes" id="UP001497522">
    <property type="component" value="Chromosome 19"/>
</dbReference>
<name>A0ABP1B2S8_9BRYO</name>
<proteinExistence type="predicted"/>
<gene>
    <name evidence="1" type="ORF">CSSPJE1EN2_LOCUS12006</name>
</gene>
<protein>
    <submittedName>
        <fullName evidence="1">Uncharacterized protein</fullName>
    </submittedName>
</protein>
<evidence type="ECO:0000313" key="2">
    <source>
        <dbReference type="Proteomes" id="UP001497522"/>
    </source>
</evidence>
<reference evidence="1" key="1">
    <citation type="submission" date="2024-03" db="EMBL/GenBank/DDBJ databases">
        <authorList>
            <consortium name="ELIXIR-Norway"/>
            <consortium name="Elixir Norway"/>
        </authorList>
    </citation>
    <scope>NUCLEOTIDE SEQUENCE</scope>
</reference>